<dbReference type="EMBL" id="CAXAMN010001002">
    <property type="protein sequence ID" value="CAK8991859.1"/>
    <property type="molecule type" value="Genomic_DNA"/>
</dbReference>
<keyword evidence="1" id="KW-1133">Transmembrane helix</keyword>
<keyword evidence="1" id="KW-0812">Transmembrane</keyword>
<reference evidence="2 3" key="1">
    <citation type="submission" date="2024-02" db="EMBL/GenBank/DDBJ databases">
        <authorList>
            <person name="Chen Y."/>
            <person name="Shah S."/>
            <person name="Dougan E. K."/>
            <person name="Thang M."/>
            <person name="Chan C."/>
        </authorList>
    </citation>
    <scope>NUCLEOTIDE SEQUENCE [LARGE SCALE GENOMIC DNA]</scope>
</reference>
<keyword evidence="3" id="KW-1185">Reference proteome</keyword>
<dbReference type="Proteomes" id="UP001642484">
    <property type="component" value="Unassembled WGS sequence"/>
</dbReference>
<evidence type="ECO:0000313" key="2">
    <source>
        <dbReference type="EMBL" id="CAK8991859.1"/>
    </source>
</evidence>
<gene>
    <name evidence="2" type="ORF">CCMP2556_LOCUS2628</name>
</gene>
<evidence type="ECO:0000256" key="1">
    <source>
        <dbReference type="SAM" id="Phobius"/>
    </source>
</evidence>
<feature type="transmembrane region" description="Helical" evidence="1">
    <location>
        <begin position="12"/>
        <end position="37"/>
    </location>
</feature>
<proteinExistence type="predicted"/>
<sequence>MFLAGSTGIMTYLLAEWALAASFTVFFIFWSFGNALFYGETRRSVDSSLGVDSDHMVSAVFMSNSAVGTLLNGIVSFITFTLLGMSVENVFELLAALQAVLMLLLLALAFLPPSTSSSSSAPCDAELGACNAERTCE</sequence>
<name>A0ABP0HNQ6_9DINO</name>
<keyword evidence="1" id="KW-0472">Membrane</keyword>
<feature type="transmembrane region" description="Helical" evidence="1">
    <location>
        <begin position="90"/>
        <end position="111"/>
    </location>
</feature>
<evidence type="ECO:0000313" key="3">
    <source>
        <dbReference type="Proteomes" id="UP001642484"/>
    </source>
</evidence>
<accession>A0ABP0HNQ6</accession>
<protein>
    <recommendedName>
        <fullName evidence="4">Solute carrier family 40 protein</fullName>
    </recommendedName>
</protein>
<comment type="caution">
    <text evidence="2">The sequence shown here is derived from an EMBL/GenBank/DDBJ whole genome shotgun (WGS) entry which is preliminary data.</text>
</comment>
<evidence type="ECO:0008006" key="4">
    <source>
        <dbReference type="Google" id="ProtNLM"/>
    </source>
</evidence>
<feature type="transmembrane region" description="Helical" evidence="1">
    <location>
        <begin position="57"/>
        <end position="83"/>
    </location>
</feature>
<organism evidence="2 3">
    <name type="scientific">Durusdinium trenchii</name>
    <dbReference type="NCBI Taxonomy" id="1381693"/>
    <lineage>
        <taxon>Eukaryota</taxon>
        <taxon>Sar</taxon>
        <taxon>Alveolata</taxon>
        <taxon>Dinophyceae</taxon>
        <taxon>Suessiales</taxon>
        <taxon>Symbiodiniaceae</taxon>
        <taxon>Durusdinium</taxon>
    </lineage>
</organism>